<comment type="caution">
    <text evidence="1">The sequence shown here is derived from an EMBL/GenBank/DDBJ whole genome shotgun (WGS) entry which is preliminary data.</text>
</comment>
<dbReference type="AlphaFoldDB" id="C6LDF3"/>
<evidence type="ECO:0000313" key="2">
    <source>
        <dbReference type="Proteomes" id="UP000005561"/>
    </source>
</evidence>
<evidence type="ECO:0000313" key="1">
    <source>
        <dbReference type="EMBL" id="EET61387.1"/>
    </source>
</evidence>
<proteinExistence type="predicted"/>
<protein>
    <submittedName>
        <fullName evidence="1">Uncharacterized protein</fullName>
    </submittedName>
</protein>
<dbReference type="Proteomes" id="UP000005561">
    <property type="component" value="Unassembled WGS sequence"/>
</dbReference>
<reference evidence="1" key="1">
    <citation type="submission" date="2009-07" db="EMBL/GenBank/DDBJ databases">
        <authorList>
            <person name="Weinstock G."/>
            <person name="Sodergren E."/>
            <person name="Clifton S."/>
            <person name="Fulton L."/>
            <person name="Fulton B."/>
            <person name="Courtney L."/>
            <person name="Fronick C."/>
            <person name="Harrison M."/>
            <person name="Strong C."/>
            <person name="Farmer C."/>
            <person name="Delahaunty K."/>
            <person name="Markovic C."/>
            <person name="Hall O."/>
            <person name="Minx P."/>
            <person name="Tomlinson C."/>
            <person name="Mitreva M."/>
            <person name="Nelson J."/>
            <person name="Hou S."/>
            <person name="Wollam A."/>
            <person name="Pepin K.H."/>
            <person name="Johnson M."/>
            <person name="Bhonagiri V."/>
            <person name="Nash W.E."/>
            <person name="Warren W."/>
            <person name="Chinwalla A."/>
            <person name="Mardis E.R."/>
            <person name="Wilson R.K."/>
        </authorList>
    </citation>
    <scope>NUCLEOTIDE SEQUENCE [LARGE SCALE GENOMIC DNA]</scope>
    <source>
        <strain evidence="1">DSM 14469</strain>
    </source>
</reference>
<name>C6LDF3_9FIRM</name>
<gene>
    <name evidence="1" type="ORF">BRYFOR_06562</name>
</gene>
<accession>C6LDF3</accession>
<keyword evidence="2" id="KW-1185">Reference proteome</keyword>
<sequence length="47" mass="5858">MRTVSRDESEKELETFYGKMSGKKDEFRRCSRKRTRNVLWEDVWKEE</sequence>
<dbReference type="EMBL" id="ACCL02000006">
    <property type="protein sequence ID" value="EET61387.1"/>
    <property type="molecule type" value="Genomic_DNA"/>
</dbReference>
<organism evidence="1 2">
    <name type="scientific">Marvinbryantia formatexigens DSM 14469</name>
    <dbReference type="NCBI Taxonomy" id="478749"/>
    <lineage>
        <taxon>Bacteria</taxon>
        <taxon>Bacillati</taxon>
        <taxon>Bacillota</taxon>
        <taxon>Clostridia</taxon>
        <taxon>Lachnospirales</taxon>
        <taxon>Lachnospiraceae</taxon>
        <taxon>Marvinbryantia</taxon>
    </lineage>
</organism>